<organism evidence="5 6">
    <name type="scientific">Durusdinium trenchii</name>
    <dbReference type="NCBI Taxonomy" id="1381693"/>
    <lineage>
        <taxon>Eukaryota</taxon>
        <taxon>Sar</taxon>
        <taxon>Alveolata</taxon>
        <taxon>Dinophyceae</taxon>
        <taxon>Suessiales</taxon>
        <taxon>Symbiodiniaceae</taxon>
        <taxon>Durusdinium</taxon>
    </lineage>
</organism>
<dbReference type="SUPFAM" id="SSF82895">
    <property type="entry name" value="TSP-1 type 1 repeat"/>
    <property type="match status" value="6"/>
</dbReference>
<dbReference type="Gene3D" id="2.20.100.10">
    <property type="entry name" value="Thrombospondin type-1 (TSP1) repeat"/>
    <property type="match status" value="7"/>
</dbReference>
<dbReference type="SMART" id="SM00209">
    <property type="entry name" value="TSP1"/>
    <property type="match status" value="8"/>
</dbReference>
<sequence length="658" mass="73952">WSVGKKMWCCKMKGLGCNDDGFAVPFDCLAGRNNWREGWSKSKKEWCCRHTDIGCEQEPGDERPTRPPFACRVGYWNFREGWSSDKKEYCCKFEGLGCEDKPDVVVFPFNDKPVGKCAGFEKEVSSCLAASCLETCEPVNCEFSDWSHWSNLGGCFGLCQRERSIIQRNNDCGRPCHGPRVMTKGGGSGCMADSRCQLQEDVNCHWDDWSEWSDTCYNPLVDQTHRWRRILVEPSLGGRPCQGAFNETRACTHAGRQDCEFSVWGGWTECSASCEGGTQSRLRKIETFADHGGTPCNGMLREAQACNIEVCPGNVACEVGPWQDWHGCTEAMFQRFRSRTLEKVPQVTGDQVLFCEYSLMEAQGCPKGMEEPNLCMLTSWSDWGACSSECDGSKSRNRSIVEYMKKTCHVSSVATLGEVTECGSRECHHRPCQMSEWSEWSACSHRCGPGVMDRQREVLEGGNCDAALKELRECQVSVCQPEDCEWGDWTFWSSCTKSCGSGVQRRHREVATAPRHGGRSCDPNAREEVGFCNNQTCDSCVDGKWGPWSPWGRCSSTCKPAFRVRHRDPQEFPNHCGMPALGLEDEYELCEYLSECDESQDCMLSSWSPWSDCSCECFGIKERSKRIVRNAKGDGKQCNGTMKEVWPCNPALVLPVCL</sequence>
<accession>A0ABP0JEF5</accession>
<evidence type="ECO:0000313" key="6">
    <source>
        <dbReference type="Proteomes" id="UP001642484"/>
    </source>
</evidence>
<dbReference type="Pfam" id="PF00090">
    <property type="entry name" value="TSP_1"/>
    <property type="match status" value="3"/>
</dbReference>
<feature type="domain" description="Spondin-like TSP1" evidence="4">
    <location>
        <begin position="259"/>
        <end position="311"/>
    </location>
</feature>
<evidence type="ECO:0000313" key="5">
    <source>
        <dbReference type="EMBL" id="CAK9012754.1"/>
    </source>
</evidence>
<gene>
    <name evidence="5" type="ORF">CCMP2556_LOCUS10983</name>
</gene>
<evidence type="ECO:0000256" key="1">
    <source>
        <dbReference type="ARBA" id="ARBA00022729"/>
    </source>
</evidence>
<dbReference type="PROSITE" id="PS50092">
    <property type="entry name" value="TSP1"/>
    <property type="match status" value="6"/>
</dbReference>
<keyword evidence="3" id="KW-0325">Glycoprotein</keyword>
<keyword evidence="2" id="KW-1015">Disulfide bond</keyword>
<comment type="caution">
    <text evidence="5">The sequence shown here is derived from an EMBL/GenBank/DDBJ whole genome shotgun (WGS) entry which is preliminary data.</text>
</comment>
<dbReference type="InterPro" id="IPR051418">
    <property type="entry name" value="Spondin/Thrombospondin_T1"/>
</dbReference>
<dbReference type="EMBL" id="CAXAMN010005191">
    <property type="protein sequence ID" value="CAK9012754.1"/>
    <property type="molecule type" value="Genomic_DNA"/>
</dbReference>
<evidence type="ECO:0000256" key="3">
    <source>
        <dbReference type="ARBA" id="ARBA00023180"/>
    </source>
</evidence>
<keyword evidence="6" id="KW-1185">Reference proteome</keyword>
<dbReference type="InterPro" id="IPR036383">
    <property type="entry name" value="TSP1_rpt_sf"/>
</dbReference>
<dbReference type="Pfam" id="PF19028">
    <property type="entry name" value="TSP1_spondin"/>
    <property type="match status" value="2"/>
</dbReference>
<proteinExistence type="predicted"/>
<reference evidence="5 6" key="1">
    <citation type="submission" date="2024-02" db="EMBL/GenBank/DDBJ databases">
        <authorList>
            <person name="Chen Y."/>
            <person name="Shah S."/>
            <person name="Dougan E. K."/>
            <person name="Thang M."/>
            <person name="Chan C."/>
        </authorList>
    </citation>
    <scope>NUCLEOTIDE SEQUENCE [LARGE SCALE GENOMIC DNA]</scope>
</reference>
<dbReference type="PANTHER" id="PTHR11311:SF15">
    <property type="entry name" value="SPONDIN-2"/>
    <property type="match status" value="1"/>
</dbReference>
<dbReference type="InterPro" id="IPR000884">
    <property type="entry name" value="TSP1_rpt"/>
</dbReference>
<dbReference type="InterPro" id="IPR044004">
    <property type="entry name" value="TSP1_spondin_dom"/>
</dbReference>
<keyword evidence="1" id="KW-0732">Signal</keyword>
<dbReference type="PANTHER" id="PTHR11311">
    <property type="entry name" value="SPONDIN"/>
    <property type="match status" value="1"/>
</dbReference>
<evidence type="ECO:0000259" key="4">
    <source>
        <dbReference type="Pfam" id="PF19028"/>
    </source>
</evidence>
<evidence type="ECO:0000256" key="2">
    <source>
        <dbReference type="ARBA" id="ARBA00023157"/>
    </source>
</evidence>
<name>A0ABP0JEF5_9DINO</name>
<feature type="domain" description="Spondin-like TSP1" evidence="4">
    <location>
        <begin position="484"/>
        <end position="537"/>
    </location>
</feature>
<feature type="non-terminal residue" evidence="5">
    <location>
        <position position="1"/>
    </location>
</feature>
<dbReference type="Proteomes" id="UP001642484">
    <property type="component" value="Unassembled WGS sequence"/>
</dbReference>
<protein>
    <recommendedName>
        <fullName evidence="4">Spondin-like TSP1 domain-containing protein</fullName>
    </recommendedName>
</protein>